<dbReference type="PIRSF" id="PIRSF011312">
    <property type="entry name" value="Cell_cycle_HUS1"/>
    <property type="match status" value="1"/>
</dbReference>
<evidence type="ECO:0000256" key="4">
    <source>
        <dbReference type="PIRNR" id="PIRNR011312"/>
    </source>
</evidence>
<accession>A0A1X7UEC4</accession>
<gene>
    <name evidence="5" type="primary">100641469</name>
</gene>
<dbReference type="GO" id="GO:0000723">
    <property type="term" value="P:telomere maintenance"/>
    <property type="evidence" value="ECO:0007669"/>
    <property type="project" value="TreeGrafter"/>
</dbReference>
<dbReference type="GO" id="GO:0006289">
    <property type="term" value="P:nucleotide-excision repair"/>
    <property type="evidence" value="ECO:0007669"/>
    <property type="project" value="TreeGrafter"/>
</dbReference>
<dbReference type="PANTHER" id="PTHR12900:SF0">
    <property type="entry name" value="CHECKPOINT PROTEIN"/>
    <property type="match status" value="1"/>
</dbReference>
<evidence type="ECO:0000256" key="1">
    <source>
        <dbReference type="ARBA" id="ARBA00004123"/>
    </source>
</evidence>
<dbReference type="GO" id="GO:0033314">
    <property type="term" value="P:mitotic DNA replication checkpoint signaling"/>
    <property type="evidence" value="ECO:0007669"/>
    <property type="project" value="TreeGrafter"/>
</dbReference>
<sequence length="273" mass="31026">MKFRARLDDAVSITRLSNVVATLAKNVKVCVLRLSAGKVCFVISGKGSINMWCELNQSKFFSEYRIEGRDEHNEIFLEVQMEQLARALRHTSTAVSVKMKLTKRNGAYLLIDIIQATVTGGNRNVVHEVPVNIVPQRLWADYQEPDMPDIDVSIFLPPLKQVKTIIDRMKSLDNYITLSANMSGELNIRIETSTVTATTYFKNLTNHKFRDDDDELDKTVMYEARVDIKKLSHVLTGHFNPIKVICNIVDGCGLQFFLLHQDVSLQYYIPAIS</sequence>
<dbReference type="GO" id="GO:0035861">
    <property type="term" value="C:site of double-strand break"/>
    <property type="evidence" value="ECO:0007669"/>
    <property type="project" value="TreeGrafter"/>
</dbReference>
<evidence type="ECO:0000313" key="6">
    <source>
        <dbReference type="Proteomes" id="UP000007879"/>
    </source>
</evidence>
<evidence type="ECO:0000256" key="2">
    <source>
        <dbReference type="ARBA" id="ARBA00005563"/>
    </source>
</evidence>
<organism evidence="5">
    <name type="scientific">Amphimedon queenslandica</name>
    <name type="common">Sponge</name>
    <dbReference type="NCBI Taxonomy" id="400682"/>
    <lineage>
        <taxon>Eukaryota</taxon>
        <taxon>Metazoa</taxon>
        <taxon>Porifera</taxon>
        <taxon>Demospongiae</taxon>
        <taxon>Heteroscleromorpha</taxon>
        <taxon>Haplosclerida</taxon>
        <taxon>Niphatidae</taxon>
        <taxon>Amphimedon</taxon>
    </lineage>
</organism>
<dbReference type="InterPro" id="IPR016580">
    <property type="entry name" value="HUS1"/>
</dbReference>
<dbReference type="GO" id="GO:0030896">
    <property type="term" value="C:checkpoint clamp complex"/>
    <property type="evidence" value="ECO:0007669"/>
    <property type="project" value="InterPro"/>
</dbReference>
<dbReference type="AlphaFoldDB" id="A0A1X7UEC4"/>
<dbReference type="Gene3D" id="3.70.10.10">
    <property type="match status" value="1"/>
</dbReference>
<dbReference type="GO" id="GO:0044778">
    <property type="term" value="P:meiotic DNA integrity checkpoint signaling"/>
    <property type="evidence" value="ECO:0007669"/>
    <property type="project" value="TreeGrafter"/>
</dbReference>
<dbReference type="GO" id="GO:0000724">
    <property type="term" value="P:double-strand break repair via homologous recombination"/>
    <property type="evidence" value="ECO:0007669"/>
    <property type="project" value="TreeGrafter"/>
</dbReference>
<dbReference type="InterPro" id="IPR007150">
    <property type="entry name" value="HUS1/Mec3"/>
</dbReference>
<dbReference type="Pfam" id="PF04005">
    <property type="entry name" value="Hus1"/>
    <property type="match status" value="1"/>
</dbReference>
<name>A0A1X7UEC4_AMPQE</name>
<dbReference type="eggNOG" id="KOG3999">
    <property type="taxonomic scope" value="Eukaryota"/>
</dbReference>
<dbReference type="PANTHER" id="PTHR12900">
    <property type="entry name" value="MITOTIC AND DNA DAMAGE CHECKPOINT PROTEIN HUS1"/>
    <property type="match status" value="1"/>
</dbReference>
<dbReference type="FunCoup" id="A0A1X7UEC4">
    <property type="interactions" value="526"/>
</dbReference>
<keyword evidence="6" id="KW-1185">Reference proteome</keyword>
<dbReference type="GO" id="GO:0005730">
    <property type="term" value="C:nucleolus"/>
    <property type="evidence" value="ECO:0007669"/>
    <property type="project" value="InterPro"/>
</dbReference>
<dbReference type="OMA" id="VCWMRLE"/>
<keyword evidence="3" id="KW-0539">Nucleus</keyword>
<dbReference type="Proteomes" id="UP000007879">
    <property type="component" value="Unassembled WGS sequence"/>
</dbReference>
<comment type="subcellular location">
    <subcellularLocation>
        <location evidence="1">Nucleus</location>
    </subcellularLocation>
</comment>
<proteinExistence type="inferred from homology"/>
<comment type="similarity">
    <text evidence="2 4">Belongs to the HUS1 family.</text>
</comment>
<reference evidence="6" key="1">
    <citation type="journal article" date="2010" name="Nature">
        <title>The Amphimedon queenslandica genome and the evolution of animal complexity.</title>
        <authorList>
            <person name="Srivastava M."/>
            <person name="Simakov O."/>
            <person name="Chapman J."/>
            <person name="Fahey B."/>
            <person name="Gauthier M.E."/>
            <person name="Mitros T."/>
            <person name="Richards G.S."/>
            <person name="Conaco C."/>
            <person name="Dacre M."/>
            <person name="Hellsten U."/>
            <person name="Larroux C."/>
            <person name="Putnam N.H."/>
            <person name="Stanke M."/>
            <person name="Adamska M."/>
            <person name="Darling A."/>
            <person name="Degnan S.M."/>
            <person name="Oakley T.H."/>
            <person name="Plachetzki D.C."/>
            <person name="Zhai Y."/>
            <person name="Adamski M."/>
            <person name="Calcino A."/>
            <person name="Cummins S.F."/>
            <person name="Goodstein D.M."/>
            <person name="Harris C."/>
            <person name="Jackson D.J."/>
            <person name="Leys S.P."/>
            <person name="Shu S."/>
            <person name="Woodcroft B.J."/>
            <person name="Vervoort M."/>
            <person name="Kosik K.S."/>
            <person name="Manning G."/>
            <person name="Degnan B.M."/>
            <person name="Rokhsar D.S."/>
        </authorList>
    </citation>
    <scope>NUCLEOTIDE SEQUENCE [LARGE SCALE GENOMIC DNA]</scope>
</reference>
<evidence type="ECO:0000313" key="5">
    <source>
        <dbReference type="EnsemblMetazoa" id="Aqu2.1.26314_001"/>
    </source>
</evidence>
<dbReference type="EnsemblMetazoa" id="XM_003388114.3">
    <property type="protein sequence ID" value="XP_003388162.1"/>
    <property type="gene ID" value="LOC100641469"/>
</dbReference>
<reference evidence="5" key="2">
    <citation type="submission" date="2017-05" db="UniProtKB">
        <authorList>
            <consortium name="EnsemblMetazoa"/>
        </authorList>
    </citation>
    <scope>IDENTIFICATION</scope>
</reference>
<dbReference type="InParanoid" id="A0A1X7UEC4"/>
<dbReference type="GO" id="GO:0031573">
    <property type="term" value="P:mitotic intra-S DNA damage checkpoint signaling"/>
    <property type="evidence" value="ECO:0007669"/>
    <property type="project" value="TreeGrafter"/>
</dbReference>
<dbReference type="STRING" id="400682.A0A1X7UEC4"/>
<protein>
    <recommendedName>
        <fullName evidence="4">Checkpoint protein</fullName>
    </recommendedName>
</protein>
<evidence type="ECO:0000256" key="3">
    <source>
        <dbReference type="ARBA" id="ARBA00023242"/>
    </source>
</evidence>
<dbReference type="OrthoDB" id="10063861at2759"/>
<dbReference type="EnsemblMetazoa" id="Aqu2.1.26314_001">
    <property type="protein sequence ID" value="Aqu2.1.26314_001"/>
    <property type="gene ID" value="Aqu2.1.26314"/>
</dbReference>
<dbReference type="KEGG" id="aqu:100641469"/>